<dbReference type="GO" id="GO:0008270">
    <property type="term" value="F:zinc ion binding"/>
    <property type="evidence" value="ECO:0007669"/>
    <property type="project" value="UniProtKB-KW"/>
</dbReference>
<dbReference type="InterPro" id="IPR003604">
    <property type="entry name" value="Matrin/U1-like-C_Znf_C2H2"/>
</dbReference>
<dbReference type="Gene3D" id="3.30.160.60">
    <property type="entry name" value="Classic Zinc Finger"/>
    <property type="match status" value="1"/>
</dbReference>
<dbReference type="SUPFAM" id="SSF57667">
    <property type="entry name" value="beta-beta-alpha zinc fingers"/>
    <property type="match status" value="2"/>
</dbReference>
<keyword evidence="4" id="KW-0690">Ribosome biogenesis</keyword>
<keyword evidence="16" id="KW-0812">Transmembrane</keyword>
<dbReference type="PANTHER" id="PTHR13182">
    <property type="entry name" value="ZINC FINGER PROTEIN 622"/>
    <property type="match status" value="1"/>
</dbReference>
<dbReference type="SMART" id="SM00451">
    <property type="entry name" value="ZnF_U1"/>
    <property type="match status" value="2"/>
</dbReference>
<comment type="caution">
    <text evidence="18">The sequence shown here is derived from an EMBL/GenBank/DDBJ whole genome shotgun (WGS) entry which is preliminary data.</text>
</comment>
<evidence type="ECO:0000256" key="13">
    <source>
        <dbReference type="ARBA" id="ARBA00078728"/>
    </source>
</evidence>
<evidence type="ECO:0000313" key="19">
    <source>
        <dbReference type="Proteomes" id="UP000288216"/>
    </source>
</evidence>
<evidence type="ECO:0000256" key="1">
    <source>
        <dbReference type="ARBA" id="ARBA00004123"/>
    </source>
</evidence>
<keyword evidence="16" id="KW-0472">Membrane</keyword>
<dbReference type="OrthoDB" id="19329at2759"/>
<feature type="transmembrane region" description="Helical" evidence="16">
    <location>
        <begin position="12"/>
        <end position="32"/>
    </location>
</feature>
<evidence type="ECO:0000256" key="12">
    <source>
        <dbReference type="ARBA" id="ARBA00071731"/>
    </source>
</evidence>
<dbReference type="EMBL" id="BFAA01007950">
    <property type="protein sequence ID" value="GCB63642.1"/>
    <property type="molecule type" value="Genomic_DNA"/>
</dbReference>
<keyword evidence="5" id="KW-0479">Metal-binding</keyword>
<evidence type="ECO:0000256" key="9">
    <source>
        <dbReference type="ARBA" id="ARBA00023242"/>
    </source>
</evidence>
<evidence type="ECO:0000256" key="16">
    <source>
        <dbReference type="SAM" id="Phobius"/>
    </source>
</evidence>
<reference evidence="18 19" key="1">
    <citation type="journal article" date="2018" name="Nat. Ecol. Evol.">
        <title>Shark genomes provide insights into elasmobranch evolution and the origin of vertebrates.</title>
        <authorList>
            <person name="Hara Y"/>
            <person name="Yamaguchi K"/>
            <person name="Onimaru K"/>
            <person name="Kadota M"/>
            <person name="Koyanagi M"/>
            <person name="Keeley SD"/>
            <person name="Tatsumi K"/>
            <person name="Tanaka K"/>
            <person name="Motone F"/>
            <person name="Kageyama Y"/>
            <person name="Nozu R"/>
            <person name="Adachi N"/>
            <person name="Nishimura O"/>
            <person name="Nakagawa R"/>
            <person name="Tanegashima C"/>
            <person name="Kiyatake I"/>
            <person name="Matsumoto R"/>
            <person name="Murakumo K"/>
            <person name="Nishida K"/>
            <person name="Terakita A"/>
            <person name="Kuratani S"/>
            <person name="Sato K"/>
            <person name="Hyodo S Kuraku.S."/>
        </authorList>
    </citation>
    <scope>NUCLEOTIDE SEQUENCE [LARGE SCALE GENOMIC DNA]</scope>
</reference>
<sequence length="485" mass="55255">MCSRCGVWKIKAGIFFALAMSSYTCITCRVAFADAEIQRSHYKTDWHRYNLKRKVADMPPVTAENFQERLLSQRAAVEERNKGTATDCTSCGKRFATFNAYENHLKSKKHQDTEKKATGIASKELERLNAKNMEKGLSKERMDNDALNTAIQQAVKAQLSPSMRKRTVDPATGGSQSQVSSQQVQQKKPDKPPRLLWLEQQAVKLDQHEYSDEEETLVEDDGEWEDMDSVSDLEDDLKDDESRADKELSEDSPVGTIPVTDCLFCSHHSRSLLKNMDHMTKSHSFFIPDVEYLVDLRGLLKYLGEKVGVGNVCLWCNEKGRSFYSTEAVQAHMVDSSHCKLFTDGDAAIEFVDFYDFRVSYPDHKEGEDVEDDAEVPTKTLEYDEETMALILPSGARIGHRSLLRYYKQHFGVSRAVAAPGTRVIGRVLQQYKALGWTSELAKAASRRKEHDMKYVQRMKSKWMLKTALSNNATKQMHFRPQVLF</sequence>
<keyword evidence="6" id="KW-0677">Repeat</keyword>
<comment type="function">
    <text evidence="11">Pre-60S-associated cytoplasmic factor involved in the cytoplasmic maturation of the 60S subunit.</text>
</comment>
<dbReference type="InterPro" id="IPR040025">
    <property type="entry name" value="Znf622/Rei1/Reh1"/>
</dbReference>
<organism evidence="18 19">
    <name type="scientific">Scyliorhinus torazame</name>
    <name type="common">Cloudy catshark</name>
    <name type="synonym">Catulus torazame</name>
    <dbReference type="NCBI Taxonomy" id="75743"/>
    <lineage>
        <taxon>Eukaryota</taxon>
        <taxon>Metazoa</taxon>
        <taxon>Chordata</taxon>
        <taxon>Craniata</taxon>
        <taxon>Vertebrata</taxon>
        <taxon>Chondrichthyes</taxon>
        <taxon>Elasmobranchii</taxon>
        <taxon>Galeomorphii</taxon>
        <taxon>Galeoidea</taxon>
        <taxon>Carcharhiniformes</taxon>
        <taxon>Scyliorhinidae</taxon>
        <taxon>Scyliorhinus</taxon>
    </lineage>
</organism>
<feature type="region of interest" description="Disordered" evidence="15">
    <location>
        <begin position="208"/>
        <end position="251"/>
    </location>
</feature>
<dbReference type="SMART" id="SM00355">
    <property type="entry name" value="ZnF_C2H2"/>
    <property type="match status" value="4"/>
</dbReference>
<keyword evidence="19" id="KW-1185">Reference proteome</keyword>
<dbReference type="InterPro" id="IPR036236">
    <property type="entry name" value="Znf_C2H2_sf"/>
</dbReference>
<dbReference type="GO" id="GO:0030687">
    <property type="term" value="C:preribosome, large subunit precursor"/>
    <property type="evidence" value="ECO:0007669"/>
    <property type="project" value="TreeGrafter"/>
</dbReference>
<dbReference type="Pfam" id="PF12171">
    <property type="entry name" value="zf-C2H2_jaz"/>
    <property type="match status" value="1"/>
</dbReference>
<accession>A0A401NS18</accession>
<comment type="subcellular location">
    <subcellularLocation>
        <location evidence="2">Cytoplasm</location>
    </subcellularLocation>
    <subcellularLocation>
        <location evidence="1">Nucleus</location>
    </subcellularLocation>
</comment>
<dbReference type="GO" id="GO:0005634">
    <property type="term" value="C:nucleus"/>
    <property type="evidence" value="ECO:0007669"/>
    <property type="project" value="UniProtKB-SubCell"/>
</dbReference>
<keyword evidence="8" id="KW-0862">Zinc</keyword>
<name>A0A401NS18_SCYTO</name>
<feature type="domain" description="C2H2-type" evidence="17">
    <location>
        <begin position="86"/>
        <end position="115"/>
    </location>
</feature>
<keyword evidence="3" id="KW-0963">Cytoplasm</keyword>
<dbReference type="GO" id="GO:0003676">
    <property type="term" value="F:nucleic acid binding"/>
    <property type="evidence" value="ECO:0007669"/>
    <property type="project" value="InterPro"/>
</dbReference>
<evidence type="ECO:0000256" key="3">
    <source>
        <dbReference type="ARBA" id="ARBA00022490"/>
    </source>
</evidence>
<dbReference type="Proteomes" id="UP000288216">
    <property type="component" value="Unassembled WGS sequence"/>
</dbReference>
<dbReference type="PROSITE" id="PS00028">
    <property type="entry name" value="ZINC_FINGER_C2H2_1"/>
    <property type="match status" value="2"/>
</dbReference>
<feature type="compositionally biased region" description="Acidic residues" evidence="15">
    <location>
        <begin position="211"/>
        <end position="239"/>
    </location>
</feature>
<dbReference type="PROSITE" id="PS50157">
    <property type="entry name" value="ZINC_FINGER_C2H2_2"/>
    <property type="match status" value="1"/>
</dbReference>
<feature type="compositionally biased region" description="Basic and acidic residues" evidence="15">
    <location>
        <begin position="240"/>
        <end position="249"/>
    </location>
</feature>
<evidence type="ECO:0000256" key="2">
    <source>
        <dbReference type="ARBA" id="ARBA00004496"/>
    </source>
</evidence>
<evidence type="ECO:0000256" key="6">
    <source>
        <dbReference type="ARBA" id="ARBA00022737"/>
    </source>
</evidence>
<keyword evidence="9" id="KW-0539">Nucleus</keyword>
<proteinExistence type="inferred from homology"/>
<dbReference type="InterPro" id="IPR041661">
    <property type="entry name" value="ZN622/Rei1/Reh1_Znf-C2H2"/>
</dbReference>
<dbReference type="InterPro" id="IPR022755">
    <property type="entry name" value="Znf_C2H2_jaz"/>
</dbReference>
<comment type="similarity">
    <text evidence="10">Belongs to the REI1 family.</text>
</comment>
<dbReference type="GO" id="GO:0042273">
    <property type="term" value="P:ribosomal large subunit biogenesis"/>
    <property type="evidence" value="ECO:0007669"/>
    <property type="project" value="UniProtKB-ARBA"/>
</dbReference>
<gene>
    <name evidence="18" type="ORF">scyTo_0014655</name>
</gene>
<evidence type="ECO:0000256" key="8">
    <source>
        <dbReference type="ARBA" id="ARBA00022833"/>
    </source>
</evidence>
<dbReference type="OMA" id="TTCLFAH"/>
<dbReference type="PANTHER" id="PTHR13182:SF8">
    <property type="entry name" value="CYTOPLASMIC 60S SUBUNIT BIOGENESIS FACTOR ZNF622"/>
    <property type="match status" value="1"/>
</dbReference>
<evidence type="ECO:0000259" key="17">
    <source>
        <dbReference type="PROSITE" id="PS50157"/>
    </source>
</evidence>
<feature type="region of interest" description="Disordered" evidence="15">
    <location>
        <begin position="155"/>
        <end position="194"/>
    </location>
</feature>
<evidence type="ECO:0000256" key="14">
    <source>
        <dbReference type="PROSITE-ProRule" id="PRU00042"/>
    </source>
</evidence>
<evidence type="ECO:0000256" key="11">
    <source>
        <dbReference type="ARBA" id="ARBA00059765"/>
    </source>
</evidence>
<dbReference type="STRING" id="75743.A0A401NS18"/>
<feature type="compositionally biased region" description="Low complexity" evidence="15">
    <location>
        <begin position="175"/>
        <end position="186"/>
    </location>
</feature>
<evidence type="ECO:0000256" key="15">
    <source>
        <dbReference type="SAM" id="MobiDB-lite"/>
    </source>
</evidence>
<protein>
    <recommendedName>
        <fullName evidence="12">Cytoplasmic 60S subunit biogenesis factor ZNF622</fullName>
    </recommendedName>
    <alternativeName>
        <fullName evidence="13">Zinc finger protein 622</fullName>
    </alternativeName>
</protein>
<dbReference type="AlphaFoldDB" id="A0A401NS18"/>
<dbReference type="InterPro" id="IPR013087">
    <property type="entry name" value="Znf_C2H2_type"/>
</dbReference>
<evidence type="ECO:0000256" key="7">
    <source>
        <dbReference type="ARBA" id="ARBA00022771"/>
    </source>
</evidence>
<evidence type="ECO:0000256" key="4">
    <source>
        <dbReference type="ARBA" id="ARBA00022517"/>
    </source>
</evidence>
<keyword evidence="7 14" id="KW-0863">Zinc-finger</keyword>
<dbReference type="GO" id="GO:0005737">
    <property type="term" value="C:cytoplasm"/>
    <property type="evidence" value="ECO:0007669"/>
    <property type="project" value="UniProtKB-SubCell"/>
</dbReference>
<dbReference type="FunFam" id="3.30.160.60:FF:000915">
    <property type="entry name" value="Zinc finger protein 622"/>
    <property type="match status" value="1"/>
</dbReference>
<evidence type="ECO:0000256" key="10">
    <source>
        <dbReference type="ARBA" id="ARBA00034126"/>
    </source>
</evidence>
<dbReference type="Pfam" id="PF12756">
    <property type="entry name" value="zf-C2H2_2"/>
    <property type="match status" value="1"/>
</dbReference>
<evidence type="ECO:0000313" key="18">
    <source>
        <dbReference type="EMBL" id="GCB63642.1"/>
    </source>
</evidence>
<keyword evidence="16" id="KW-1133">Transmembrane helix</keyword>
<evidence type="ECO:0000256" key="5">
    <source>
        <dbReference type="ARBA" id="ARBA00022723"/>
    </source>
</evidence>